<comment type="caution">
    <text evidence="1">The sequence shown here is derived from an EMBL/GenBank/DDBJ whole genome shotgun (WGS) entry which is preliminary data.</text>
</comment>
<proteinExistence type="predicted"/>
<accession>A0AC60QTT7</accession>
<name>A0AC60QTT7_IXOPE</name>
<protein>
    <submittedName>
        <fullName evidence="1">Uncharacterized protein</fullName>
    </submittedName>
</protein>
<reference evidence="1 2" key="1">
    <citation type="journal article" date="2020" name="Cell">
        <title>Large-Scale Comparative Analyses of Tick Genomes Elucidate Their Genetic Diversity and Vector Capacities.</title>
        <authorList>
            <consortium name="Tick Genome and Microbiome Consortium (TIGMIC)"/>
            <person name="Jia N."/>
            <person name="Wang J."/>
            <person name="Shi W."/>
            <person name="Du L."/>
            <person name="Sun Y."/>
            <person name="Zhan W."/>
            <person name="Jiang J.F."/>
            <person name="Wang Q."/>
            <person name="Zhang B."/>
            <person name="Ji P."/>
            <person name="Bell-Sakyi L."/>
            <person name="Cui X.M."/>
            <person name="Yuan T.T."/>
            <person name="Jiang B.G."/>
            <person name="Yang W.F."/>
            <person name="Lam T.T."/>
            <person name="Chang Q.C."/>
            <person name="Ding S.J."/>
            <person name="Wang X.J."/>
            <person name="Zhu J.G."/>
            <person name="Ruan X.D."/>
            <person name="Zhao L."/>
            <person name="Wei J.T."/>
            <person name="Ye R.Z."/>
            <person name="Que T.C."/>
            <person name="Du C.H."/>
            <person name="Zhou Y.H."/>
            <person name="Cheng J.X."/>
            <person name="Dai P.F."/>
            <person name="Guo W.B."/>
            <person name="Han X.H."/>
            <person name="Huang E.J."/>
            <person name="Li L.F."/>
            <person name="Wei W."/>
            <person name="Gao Y.C."/>
            <person name="Liu J.Z."/>
            <person name="Shao H.Z."/>
            <person name="Wang X."/>
            <person name="Wang C.C."/>
            <person name="Yang T.C."/>
            <person name="Huo Q.B."/>
            <person name="Li W."/>
            <person name="Chen H.Y."/>
            <person name="Chen S.E."/>
            <person name="Zhou L.G."/>
            <person name="Ni X.B."/>
            <person name="Tian J.H."/>
            <person name="Sheng Y."/>
            <person name="Liu T."/>
            <person name="Pan Y.S."/>
            <person name="Xia L.Y."/>
            <person name="Li J."/>
            <person name="Zhao F."/>
            <person name="Cao W.C."/>
        </authorList>
    </citation>
    <scope>NUCLEOTIDE SEQUENCE [LARGE SCALE GENOMIC DNA]</scope>
    <source>
        <strain evidence="1">Iper-2018</strain>
    </source>
</reference>
<gene>
    <name evidence="1" type="ORF">HPB47_015312</name>
</gene>
<keyword evidence="2" id="KW-1185">Reference proteome</keyword>
<sequence>MPVLRSPPRARSASPIPSPATEEKKVRILMRGVRDNIFGGLVRSPPTTVEDFVTEATNIERALQARASHYHRPPGHAALAPSSCDLGSSIPGIRGVIRDVVREELRKLLPAANQPASLSIAEVVREEVQRAIQPEAPASVAAPEEPTLTYAAVTRRPPPPPRAYVAPPRRLSLAPQHDRCSDDQVQYAAQEPRAPRKTDVGCPVCRLPLSLSEISGGQDHPPPREQARQPEFSLSPALEQLQRDMASLFRRQQTKGGIINMDAEKNKFLLDISAVVLSNFSLGCVAGPKPSEEWSLDKRKLQYMTMLSDEDDRTFHALTEDEVYGFIYAPEGSATLAEIPKRFVGGPFKFRTLRNATTRPAAVAIPTTKLGGCAGPPPTDDVDRKQAQNLGPSARNRHRKFRETPHNSGPGLGGTEEVDSSAAGVERPWRPDRQPSGRRAYFSYGRGGQHRTRPRPEQRPKREDCAPVADRTSVAPDEALSRDGRAEGPGTHRQWEATSSSTEEQSEPWNGVSRPRGGRRHGGRGGWALGKRQQQNLRSQAPPGIVSGTEDR</sequence>
<evidence type="ECO:0000313" key="1">
    <source>
        <dbReference type="EMBL" id="KAG0443077.1"/>
    </source>
</evidence>
<dbReference type="EMBL" id="JABSTQ010003865">
    <property type="protein sequence ID" value="KAG0443077.1"/>
    <property type="molecule type" value="Genomic_DNA"/>
</dbReference>
<organism evidence="1 2">
    <name type="scientific">Ixodes persulcatus</name>
    <name type="common">Taiga tick</name>
    <dbReference type="NCBI Taxonomy" id="34615"/>
    <lineage>
        <taxon>Eukaryota</taxon>
        <taxon>Metazoa</taxon>
        <taxon>Ecdysozoa</taxon>
        <taxon>Arthropoda</taxon>
        <taxon>Chelicerata</taxon>
        <taxon>Arachnida</taxon>
        <taxon>Acari</taxon>
        <taxon>Parasitiformes</taxon>
        <taxon>Ixodida</taxon>
        <taxon>Ixodoidea</taxon>
        <taxon>Ixodidae</taxon>
        <taxon>Ixodinae</taxon>
        <taxon>Ixodes</taxon>
    </lineage>
</organism>
<evidence type="ECO:0000313" key="2">
    <source>
        <dbReference type="Proteomes" id="UP000805193"/>
    </source>
</evidence>
<dbReference type="Proteomes" id="UP000805193">
    <property type="component" value="Unassembled WGS sequence"/>
</dbReference>